<keyword evidence="2" id="KW-0134">Cell wall</keyword>
<evidence type="ECO:0000256" key="1">
    <source>
        <dbReference type="ARBA" id="ARBA00023157"/>
    </source>
</evidence>
<dbReference type="GO" id="GO:0005199">
    <property type="term" value="F:structural constituent of cell wall"/>
    <property type="evidence" value="ECO:0007669"/>
    <property type="project" value="InterPro"/>
</dbReference>
<dbReference type="Pfam" id="PF01185">
    <property type="entry name" value="Hydrophobin"/>
    <property type="match status" value="1"/>
</dbReference>
<proteinExistence type="inferred from homology"/>
<protein>
    <recommendedName>
        <fullName evidence="2">Hydrophobin</fullName>
    </recommendedName>
</protein>
<comment type="subcellular location">
    <subcellularLocation>
        <location evidence="2">Secreted</location>
        <location evidence="2">Cell wall</location>
    </subcellularLocation>
</comment>
<feature type="signal peptide" evidence="2">
    <location>
        <begin position="1"/>
        <end position="19"/>
    </location>
</feature>
<gene>
    <name evidence="3" type="ORF">NW762_012770</name>
</gene>
<keyword evidence="4" id="KW-1185">Reference proteome</keyword>
<name>A0A9W8RNF1_9HYPO</name>
<keyword evidence="1 2" id="KW-1015">Disulfide bond</keyword>
<dbReference type="AlphaFoldDB" id="A0A9W8RNF1"/>
<reference evidence="3" key="1">
    <citation type="submission" date="2022-09" db="EMBL/GenBank/DDBJ databases">
        <title>Fusarium specimens isolated from Avocado Roots.</title>
        <authorList>
            <person name="Stajich J."/>
            <person name="Roper C."/>
            <person name="Heimlech-Rivalta G."/>
        </authorList>
    </citation>
    <scope>NUCLEOTIDE SEQUENCE</scope>
    <source>
        <strain evidence="3">CF00136</strain>
    </source>
</reference>
<dbReference type="OrthoDB" id="5072680at2759"/>
<keyword evidence="2" id="KW-0964">Secreted</keyword>
<dbReference type="GO" id="GO:0009277">
    <property type="term" value="C:fungal-type cell wall"/>
    <property type="evidence" value="ECO:0007669"/>
    <property type="project" value="InterPro"/>
</dbReference>
<keyword evidence="2" id="KW-0732">Signal</keyword>
<sequence>MHFMATVAIFASVAASASSKGQRKPNVNELRVSEAQATCGDGFTVQCCNKSTNKAGNKNKVGGLFGLGFFDDSNVFDDCADLNLNIVGLLDGPLGEKCSANAACCQDNPYNFPSWFINVAQPCVALSDLI</sequence>
<comment type="similarity">
    <text evidence="2">Belongs to the fungal hydrophobin family.</text>
</comment>
<evidence type="ECO:0000256" key="2">
    <source>
        <dbReference type="RuleBase" id="RU365009"/>
    </source>
</evidence>
<evidence type="ECO:0000313" key="3">
    <source>
        <dbReference type="EMBL" id="KAJ4248433.1"/>
    </source>
</evidence>
<dbReference type="InterPro" id="IPR001338">
    <property type="entry name" value="Class_I_Hydrophobin"/>
</dbReference>
<comment type="caution">
    <text evidence="3">The sequence shown here is derived from an EMBL/GenBank/DDBJ whole genome shotgun (WGS) entry which is preliminary data.</text>
</comment>
<dbReference type="SMART" id="SM00075">
    <property type="entry name" value="HYDRO"/>
    <property type="match status" value="1"/>
</dbReference>
<feature type="chain" id="PRO_5041020167" description="Hydrophobin" evidence="2">
    <location>
        <begin position="20"/>
        <end position="130"/>
    </location>
</feature>
<dbReference type="EMBL" id="JAOQAZ010000036">
    <property type="protein sequence ID" value="KAJ4248433.1"/>
    <property type="molecule type" value="Genomic_DNA"/>
</dbReference>
<accession>A0A9W8RNF1</accession>
<dbReference type="CDD" id="cd23507">
    <property type="entry name" value="hydrophobin_I"/>
    <property type="match status" value="1"/>
</dbReference>
<evidence type="ECO:0000313" key="4">
    <source>
        <dbReference type="Proteomes" id="UP001152049"/>
    </source>
</evidence>
<organism evidence="3 4">
    <name type="scientific">Fusarium torreyae</name>
    <dbReference type="NCBI Taxonomy" id="1237075"/>
    <lineage>
        <taxon>Eukaryota</taxon>
        <taxon>Fungi</taxon>
        <taxon>Dikarya</taxon>
        <taxon>Ascomycota</taxon>
        <taxon>Pezizomycotina</taxon>
        <taxon>Sordariomycetes</taxon>
        <taxon>Hypocreomycetidae</taxon>
        <taxon>Hypocreales</taxon>
        <taxon>Nectriaceae</taxon>
        <taxon>Fusarium</taxon>
    </lineage>
</organism>
<dbReference type="Proteomes" id="UP001152049">
    <property type="component" value="Unassembled WGS sequence"/>
</dbReference>